<dbReference type="InterPro" id="IPR047923">
    <property type="entry name" value="ArpA-like"/>
</dbReference>
<dbReference type="Gene3D" id="1.10.357.10">
    <property type="entry name" value="Tetracycline Repressor, domain 2"/>
    <property type="match status" value="1"/>
</dbReference>
<reference evidence="7" key="1">
    <citation type="journal article" date="2019" name="Int. J. Syst. Evol. Microbiol.">
        <title>The Global Catalogue of Microorganisms (GCM) 10K type strain sequencing project: providing services to taxonomists for standard genome sequencing and annotation.</title>
        <authorList>
            <consortium name="The Broad Institute Genomics Platform"/>
            <consortium name="The Broad Institute Genome Sequencing Center for Infectious Disease"/>
            <person name="Wu L."/>
            <person name="Ma J."/>
        </authorList>
    </citation>
    <scope>NUCLEOTIDE SEQUENCE [LARGE SCALE GENOMIC DNA]</scope>
    <source>
        <strain evidence="7">CGMCC 4.7248</strain>
    </source>
</reference>
<accession>A0ABW0USE2</accession>
<evidence type="ECO:0000256" key="3">
    <source>
        <dbReference type="ARBA" id="ARBA00023163"/>
    </source>
</evidence>
<keyword evidence="3" id="KW-0804">Transcription</keyword>
<keyword evidence="7" id="KW-1185">Reference proteome</keyword>
<dbReference type="InterPro" id="IPR023772">
    <property type="entry name" value="DNA-bd_HTH_TetR-type_CS"/>
</dbReference>
<dbReference type="PRINTS" id="PR00455">
    <property type="entry name" value="HTHTETR"/>
</dbReference>
<feature type="domain" description="HTH tetR-type" evidence="5">
    <location>
        <begin position="16"/>
        <end position="76"/>
    </location>
</feature>
<dbReference type="Proteomes" id="UP001596154">
    <property type="component" value="Unassembled WGS sequence"/>
</dbReference>
<dbReference type="SUPFAM" id="SSF46689">
    <property type="entry name" value="Homeodomain-like"/>
    <property type="match status" value="1"/>
</dbReference>
<feature type="DNA-binding region" description="H-T-H motif" evidence="4">
    <location>
        <begin position="39"/>
        <end position="58"/>
    </location>
</feature>
<dbReference type="NCBIfam" id="NF041196">
    <property type="entry name" value="ScbR_bind_reg"/>
    <property type="match status" value="1"/>
</dbReference>
<dbReference type="PANTHER" id="PTHR30055">
    <property type="entry name" value="HTH-TYPE TRANSCRIPTIONAL REGULATOR RUTR"/>
    <property type="match status" value="1"/>
</dbReference>
<dbReference type="SUPFAM" id="SSF48498">
    <property type="entry name" value="Tetracyclin repressor-like, C-terminal domain"/>
    <property type="match status" value="1"/>
</dbReference>
<dbReference type="RefSeq" id="WP_381022999.1">
    <property type="nucleotide sequence ID" value="NZ_JBHSNY010000006.1"/>
</dbReference>
<comment type="caution">
    <text evidence="6">The sequence shown here is derived from an EMBL/GenBank/DDBJ whole genome shotgun (WGS) entry which is preliminary data.</text>
</comment>
<dbReference type="InterPro" id="IPR054126">
    <property type="entry name" value="CprB_TetR_C"/>
</dbReference>
<dbReference type="PROSITE" id="PS01081">
    <property type="entry name" value="HTH_TETR_1"/>
    <property type="match status" value="1"/>
</dbReference>
<protein>
    <submittedName>
        <fullName evidence="6">ScbR family autoregulator-binding transcription factor</fullName>
    </submittedName>
</protein>
<dbReference type="InterPro" id="IPR036271">
    <property type="entry name" value="Tet_transcr_reg_TetR-rel_C_sf"/>
</dbReference>
<dbReference type="PROSITE" id="PS50977">
    <property type="entry name" value="HTH_TETR_2"/>
    <property type="match status" value="1"/>
</dbReference>
<organism evidence="6 7">
    <name type="scientific">Streptomyces bullii</name>
    <dbReference type="NCBI Taxonomy" id="349910"/>
    <lineage>
        <taxon>Bacteria</taxon>
        <taxon>Bacillati</taxon>
        <taxon>Actinomycetota</taxon>
        <taxon>Actinomycetes</taxon>
        <taxon>Kitasatosporales</taxon>
        <taxon>Streptomycetaceae</taxon>
        <taxon>Streptomyces</taxon>
    </lineage>
</organism>
<dbReference type="Pfam" id="PF21935">
    <property type="entry name" value="TetR_C_45"/>
    <property type="match status" value="1"/>
</dbReference>
<keyword evidence="2 4" id="KW-0238">DNA-binding</keyword>
<name>A0ABW0USE2_9ACTN</name>
<sequence>MAEVQGKRQVKQERAVRTRAVIARAAAEVFAECGFSGASVTKITQRAGLTLGAMYFHFEGKEALAREIVRGQPERVAPPQPSEGLQRAIDITLTWAHQLLEDPYLLAGARLVMEQDLFISPAENSHQQWTQVLAQDLAVGRREREIRANVDVNSVARLVVNACTGAQMHAHLESGRQDLPQRVREMWNVLLPSIATPSAMKKIVLDDSRGKPA</sequence>
<keyword evidence="1" id="KW-0805">Transcription regulation</keyword>
<evidence type="ECO:0000256" key="2">
    <source>
        <dbReference type="ARBA" id="ARBA00023125"/>
    </source>
</evidence>
<proteinExistence type="predicted"/>
<evidence type="ECO:0000259" key="5">
    <source>
        <dbReference type="PROSITE" id="PS50977"/>
    </source>
</evidence>
<evidence type="ECO:0000313" key="7">
    <source>
        <dbReference type="Proteomes" id="UP001596154"/>
    </source>
</evidence>
<dbReference type="InterPro" id="IPR050109">
    <property type="entry name" value="HTH-type_TetR-like_transc_reg"/>
</dbReference>
<evidence type="ECO:0000313" key="6">
    <source>
        <dbReference type="EMBL" id="MFC5635948.1"/>
    </source>
</evidence>
<dbReference type="EMBL" id="JBHSNY010000006">
    <property type="protein sequence ID" value="MFC5635948.1"/>
    <property type="molecule type" value="Genomic_DNA"/>
</dbReference>
<evidence type="ECO:0000256" key="4">
    <source>
        <dbReference type="PROSITE-ProRule" id="PRU00335"/>
    </source>
</evidence>
<dbReference type="InterPro" id="IPR009057">
    <property type="entry name" value="Homeodomain-like_sf"/>
</dbReference>
<gene>
    <name evidence="6" type="ORF">ACFPZJ_19540</name>
</gene>
<dbReference type="PANTHER" id="PTHR30055:SF234">
    <property type="entry name" value="HTH-TYPE TRANSCRIPTIONAL REGULATOR BETI"/>
    <property type="match status" value="1"/>
</dbReference>
<evidence type="ECO:0000256" key="1">
    <source>
        <dbReference type="ARBA" id="ARBA00023015"/>
    </source>
</evidence>
<dbReference type="InterPro" id="IPR001647">
    <property type="entry name" value="HTH_TetR"/>
</dbReference>
<dbReference type="Pfam" id="PF00440">
    <property type="entry name" value="TetR_N"/>
    <property type="match status" value="1"/>
</dbReference>